<dbReference type="AlphaFoldDB" id="A0A1E7WV06"/>
<protein>
    <recommendedName>
        <fullName evidence="4">DUF1302 domain-containing protein</fullName>
    </recommendedName>
</protein>
<evidence type="ECO:0000256" key="1">
    <source>
        <dbReference type="SAM" id="SignalP"/>
    </source>
</evidence>
<feature type="chain" id="PRO_5009207778" description="DUF1302 domain-containing protein" evidence="1">
    <location>
        <begin position="33"/>
        <end position="561"/>
    </location>
</feature>
<proteinExistence type="predicted"/>
<keyword evidence="1" id="KW-0732">Signal</keyword>
<dbReference type="Pfam" id="PF06980">
    <property type="entry name" value="DUF1302"/>
    <property type="match status" value="1"/>
</dbReference>
<name>A0A1E7WV06_9BURK</name>
<organism evidence="2 3">
    <name type="scientific">Duganella phyllosphaerae</name>
    <dbReference type="NCBI Taxonomy" id="762836"/>
    <lineage>
        <taxon>Bacteria</taxon>
        <taxon>Pseudomonadati</taxon>
        <taxon>Pseudomonadota</taxon>
        <taxon>Betaproteobacteria</taxon>
        <taxon>Burkholderiales</taxon>
        <taxon>Oxalobacteraceae</taxon>
        <taxon>Telluria group</taxon>
        <taxon>Duganella</taxon>
    </lineage>
</organism>
<evidence type="ECO:0000313" key="3">
    <source>
        <dbReference type="Proteomes" id="UP000175989"/>
    </source>
</evidence>
<dbReference type="EMBL" id="LROM01000072">
    <property type="protein sequence ID" value="OFA03486.1"/>
    <property type="molecule type" value="Genomic_DNA"/>
</dbReference>
<feature type="signal peptide" evidence="1">
    <location>
        <begin position="1"/>
        <end position="32"/>
    </location>
</feature>
<accession>A0A1E7WV06</accession>
<comment type="caution">
    <text evidence="2">The sequence shown here is derived from an EMBL/GenBank/DDBJ whole genome shotgun (WGS) entry which is preliminary data.</text>
</comment>
<dbReference type="RefSeq" id="WP_141749486.1">
    <property type="nucleotide sequence ID" value="NZ_LROM01000072.1"/>
</dbReference>
<gene>
    <name evidence="2" type="ORF">DUPY_18680</name>
</gene>
<dbReference type="OrthoDB" id="8932625at2"/>
<sequence>MKCKKMGSAANRQACWPILATACMLGAANVQAGELSVADPDWSVRFDNTVKAGTTYRLKNADPALANSFAGQAPTGLGFNAGDDNFRKSGFVSNRLDLLSEFDAIYQRNFGVRASMAAWQDFSIQGRSDAIDRMNGQTPYNTFSNYTKDEAGRKAELLDAFVFGGWDLGEGRKATVRLGKHSLQWGESLFFGDNAIARAQGPIDIFKLLASPNAQFKEIIRPVPQISSLVQLSPDVSVGAYYQFRWEADRLAPAGSYYSNSNLIWGGSNFPQPLGLGPAGTYTLAPGGDHEPKNSGQFGVQLKWRVDETDLGFYFARFHDKDGQLTAQLNPGGAPNADGTLAGTWYYQFPQDVKVAGASASLSVGDLNLSLEGSVRDDMPLRSGQMIHGFFPGQTPLRPATGRTAHLNLSWLATFGPSFIAQEASMIGEIASNRVLSKTDPDQTLDSGRTRNATAIQMVYTPSYRQVMSGVDLNVPLGVRYTIDGNSSVTSWDAKGNGSVTAGLDATYLGVWQLSMNYTHYIGKAVPYIDYTPQVGTNPNFGLGNSLADRDSISLSIRRTF</sequence>
<dbReference type="PATRIC" id="fig|762836.4.peg.1940"/>
<keyword evidence="3" id="KW-1185">Reference proteome</keyword>
<dbReference type="Proteomes" id="UP000175989">
    <property type="component" value="Unassembled WGS sequence"/>
</dbReference>
<dbReference type="InterPro" id="IPR010727">
    <property type="entry name" value="DUF1302"/>
</dbReference>
<evidence type="ECO:0000313" key="2">
    <source>
        <dbReference type="EMBL" id="OFA03486.1"/>
    </source>
</evidence>
<reference evidence="3" key="1">
    <citation type="journal article" date="2016" name="Front. Microbiol.">
        <title>Molecular Keys to the Janthinobacterium and Duganella spp. Interaction with the Plant Pathogen Fusarium graminearum.</title>
        <authorList>
            <person name="Haack F.S."/>
            <person name="Poehlein A."/>
            <person name="Kroger C."/>
            <person name="Voigt C.A."/>
            <person name="Piepenbring M."/>
            <person name="Bode H.B."/>
            <person name="Daniel R."/>
            <person name="Schafer W."/>
            <person name="Streit W.R."/>
        </authorList>
    </citation>
    <scope>NUCLEOTIDE SEQUENCE [LARGE SCALE GENOMIC DNA]</scope>
    <source>
        <strain evidence="3">T54</strain>
    </source>
</reference>
<dbReference type="PROSITE" id="PS51257">
    <property type="entry name" value="PROKAR_LIPOPROTEIN"/>
    <property type="match status" value="1"/>
</dbReference>
<evidence type="ECO:0008006" key="4">
    <source>
        <dbReference type="Google" id="ProtNLM"/>
    </source>
</evidence>